<evidence type="ECO:0000256" key="6">
    <source>
        <dbReference type="ARBA" id="ARBA00022692"/>
    </source>
</evidence>
<keyword evidence="8" id="KW-0764">Sulfate transport</keyword>
<evidence type="ECO:0000313" key="11">
    <source>
        <dbReference type="EMBL" id="MDY2586415.1"/>
    </source>
</evidence>
<feature type="transmembrane region" description="Helical" evidence="10">
    <location>
        <begin position="145"/>
        <end position="175"/>
    </location>
</feature>
<evidence type="ECO:0000256" key="1">
    <source>
        <dbReference type="ARBA" id="ARBA00004141"/>
    </source>
</evidence>
<evidence type="ECO:0000256" key="3">
    <source>
        <dbReference type="ARBA" id="ARBA00022475"/>
    </source>
</evidence>
<feature type="transmembrane region" description="Helical" evidence="10">
    <location>
        <begin position="27"/>
        <end position="49"/>
    </location>
</feature>
<feature type="transmembrane region" description="Helical" evidence="10">
    <location>
        <begin position="204"/>
        <end position="227"/>
    </location>
</feature>
<dbReference type="RefSeq" id="WP_320554785.1">
    <property type="nucleotide sequence ID" value="NZ_JAXDAE010000002.1"/>
</dbReference>
<keyword evidence="4" id="KW-0997">Cell inner membrane</keyword>
<evidence type="ECO:0000313" key="12">
    <source>
        <dbReference type="Proteomes" id="UP001285855"/>
    </source>
</evidence>
<evidence type="ECO:0000256" key="9">
    <source>
        <dbReference type="ARBA" id="ARBA00023136"/>
    </source>
</evidence>
<comment type="subcellular location">
    <subcellularLocation>
        <location evidence="1">Membrane</location>
        <topology evidence="1">Multi-pass membrane protein</topology>
    </subcellularLocation>
</comment>
<feature type="transmembrane region" description="Helical" evidence="10">
    <location>
        <begin position="69"/>
        <end position="90"/>
    </location>
</feature>
<keyword evidence="9 10" id="KW-0472">Membrane</keyword>
<dbReference type="PANTHER" id="PTHR37468">
    <property type="entry name" value="SULFATE TRANSPORTER CYSZ"/>
    <property type="match status" value="1"/>
</dbReference>
<evidence type="ECO:0000256" key="2">
    <source>
        <dbReference type="ARBA" id="ARBA00022448"/>
    </source>
</evidence>
<evidence type="ECO:0000256" key="8">
    <source>
        <dbReference type="ARBA" id="ARBA00023032"/>
    </source>
</evidence>
<name>A0ABU5ELP4_9FLAO</name>
<organism evidence="11 12">
    <name type="scientific">Winogradskyella aquimaris</name>
    <dbReference type="NCBI Taxonomy" id="864074"/>
    <lineage>
        <taxon>Bacteria</taxon>
        <taxon>Pseudomonadati</taxon>
        <taxon>Bacteroidota</taxon>
        <taxon>Flavobacteriia</taxon>
        <taxon>Flavobacteriales</taxon>
        <taxon>Flavobacteriaceae</taxon>
        <taxon>Winogradskyella</taxon>
    </lineage>
</organism>
<accession>A0ABU5ELP4</accession>
<reference evidence="11 12" key="1">
    <citation type="submission" date="2023-11" db="EMBL/GenBank/DDBJ databases">
        <title>Winogradskyella pelagius sp. nov., isolated from coastal sediment.</title>
        <authorList>
            <person name="Li F."/>
        </authorList>
    </citation>
    <scope>NUCLEOTIDE SEQUENCE [LARGE SCALE GENOMIC DNA]</scope>
    <source>
        <strain evidence="11 12">KCTC 23502</strain>
    </source>
</reference>
<dbReference type="Proteomes" id="UP001285855">
    <property type="component" value="Unassembled WGS sequence"/>
</dbReference>
<evidence type="ECO:0000256" key="10">
    <source>
        <dbReference type="SAM" id="Phobius"/>
    </source>
</evidence>
<keyword evidence="3" id="KW-1003">Cell membrane</keyword>
<proteinExistence type="predicted"/>
<evidence type="ECO:0000256" key="4">
    <source>
        <dbReference type="ARBA" id="ARBA00022519"/>
    </source>
</evidence>
<dbReference type="EMBL" id="JAXDAE010000002">
    <property type="protein sequence ID" value="MDY2586415.1"/>
    <property type="molecule type" value="Genomic_DNA"/>
</dbReference>
<evidence type="ECO:0000256" key="5">
    <source>
        <dbReference type="ARBA" id="ARBA00022605"/>
    </source>
</evidence>
<evidence type="ECO:0000256" key="7">
    <source>
        <dbReference type="ARBA" id="ARBA00022989"/>
    </source>
</evidence>
<sequence>MVQNIFRGLQVYTGAYGLISKLKLWKYFVIPVIISLFVFIMIFVSAYGLSDNLGEWMAGIWVWETGKATFTAISTFIAAIIIFAIGLILYKHIIMALSSPFMSPVSEKIEAYFTGKPAKNYVHTNFSKQLIRGIRIGLRNLTKELLYTIPILVLKFIPVVNIFSTVLLFIVQAYYAGFANMDYTLERHFKYKDSVAFIRQHRGLAIGNGIGFLLLLLIPVVGVLLVLPLSVTSATVIAVDLLFDDDEDIGFEPFDKIELS</sequence>
<keyword evidence="5" id="KW-0028">Amino-acid biosynthesis</keyword>
<dbReference type="InterPro" id="IPR059112">
    <property type="entry name" value="CysZ/EI24"/>
</dbReference>
<protein>
    <submittedName>
        <fullName evidence="11">EI24 domain-containing protein</fullName>
    </submittedName>
</protein>
<comment type="caution">
    <text evidence="11">The sequence shown here is derived from an EMBL/GenBank/DDBJ whole genome shotgun (WGS) entry which is preliminary data.</text>
</comment>
<dbReference type="Pfam" id="PF07264">
    <property type="entry name" value="EI24"/>
    <property type="match status" value="1"/>
</dbReference>
<keyword evidence="12" id="KW-1185">Reference proteome</keyword>
<gene>
    <name evidence="11" type="ORF">SNF14_03645</name>
</gene>
<keyword evidence="6 10" id="KW-0812">Transmembrane</keyword>
<dbReference type="PANTHER" id="PTHR37468:SF1">
    <property type="entry name" value="SULFATE TRANSPORTER CYSZ"/>
    <property type="match status" value="1"/>
</dbReference>
<keyword evidence="7 10" id="KW-1133">Transmembrane helix</keyword>
<keyword evidence="2" id="KW-0813">Transport</keyword>
<dbReference type="InterPro" id="IPR050480">
    <property type="entry name" value="CysZ-like"/>
</dbReference>